<dbReference type="Proteomes" id="UP000231293">
    <property type="component" value="Unassembled WGS sequence"/>
</dbReference>
<dbReference type="CDD" id="cd14845">
    <property type="entry name" value="L-Ala-D-Glu_peptidase_like"/>
    <property type="match status" value="1"/>
</dbReference>
<dbReference type="EMBL" id="MDVB01000053">
    <property type="protein sequence ID" value="PIT16660.1"/>
    <property type="molecule type" value="Genomic_DNA"/>
</dbReference>
<evidence type="ECO:0000259" key="1">
    <source>
        <dbReference type="Pfam" id="PF13539"/>
    </source>
</evidence>
<dbReference type="InterPro" id="IPR039561">
    <property type="entry name" value="Peptidase_M15C"/>
</dbReference>
<name>A0A2N9WUZ7_9NEIS</name>
<dbReference type="SUPFAM" id="SSF55166">
    <property type="entry name" value="Hedgehog/DD-peptidase"/>
    <property type="match status" value="1"/>
</dbReference>
<evidence type="ECO:0000313" key="2">
    <source>
        <dbReference type="EMBL" id="PIT16660.1"/>
    </source>
</evidence>
<dbReference type="GO" id="GO:0008233">
    <property type="term" value="F:peptidase activity"/>
    <property type="evidence" value="ECO:0007669"/>
    <property type="project" value="InterPro"/>
</dbReference>
<organism evidence="2 3">
    <name type="scientific">Snodgrassella alvi</name>
    <dbReference type="NCBI Taxonomy" id="1196083"/>
    <lineage>
        <taxon>Bacteria</taxon>
        <taxon>Pseudomonadati</taxon>
        <taxon>Pseudomonadota</taxon>
        <taxon>Betaproteobacteria</taxon>
        <taxon>Neisseriales</taxon>
        <taxon>Neisseriaceae</taxon>
        <taxon>Snodgrassella</taxon>
    </lineage>
</organism>
<proteinExistence type="predicted"/>
<dbReference type="AlphaFoldDB" id="A0A2N9WUZ7"/>
<reference evidence="2 3" key="1">
    <citation type="journal article" date="2017" name="MBio">
        <title>Type VI secretion-mediated competition in the bee gut microbiome.</title>
        <authorList>
            <person name="Steele M.I."/>
            <person name="Kwong W.K."/>
            <person name="Powell J.E."/>
            <person name="Whiteley M."/>
            <person name="Moran N.A."/>
        </authorList>
    </citation>
    <scope>NUCLEOTIDE SEQUENCE [LARGE SCALE GENOMIC DNA]</scope>
    <source>
        <strain evidence="2 3">App2-2</strain>
    </source>
</reference>
<dbReference type="InterPro" id="IPR009045">
    <property type="entry name" value="Zn_M74/Hedgehog-like"/>
</dbReference>
<accession>A0A2N9WUZ7</accession>
<feature type="domain" description="Peptidase M15C" evidence="1">
    <location>
        <begin position="87"/>
        <end position="146"/>
    </location>
</feature>
<protein>
    <submittedName>
        <fullName evidence="2">Endolysin</fullName>
    </submittedName>
</protein>
<comment type="caution">
    <text evidence="2">The sequence shown here is derived from an EMBL/GenBank/DDBJ whole genome shotgun (WGS) entry which is preliminary data.</text>
</comment>
<evidence type="ECO:0000313" key="3">
    <source>
        <dbReference type="Proteomes" id="UP000231293"/>
    </source>
</evidence>
<dbReference type="Gene3D" id="3.30.1380.10">
    <property type="match status" value="1"/>
</dbReference>
<sequence>MIKMYKLSNRSLQRLYGVDASLVKVVKRAIELTRQDFMVTEGLRTHEQCCINYGKGRTAQQCSLKGVPAKYAQPDLSKVTWLNNPFASKHVTGRAIDLIPYPIDWNDLKKFHLIAAAMKQAAAELGVRIIWGGDWKSSKDYPHFEI</sequence>
<dbReference type="Pfam" id="PF13539">
    <property type="entry name" value="Peptidase_M15_4"/>
    <property type="match status" value="1"/>
</dbReference>
<gene>
    <name evidence="2" type="ORF">BGI32_03955</name>
</gene>